<name>A0A8R1HHI1_CAEJA</name>
<feature type="compositionally biased region" description="Basic and acidic residues" evidence="1">
    <location>
        <begin position="36"/>
        <end position="45"/>
    </location>
</feature>
<organism evidence="2 3">
    <name type="scientific">Caenorhabditis japonica</name>
    <dbReference type="NCBI Taxonomy" id="281687"/>
    <lineage>
        <taxon>Eukaryota</taxon>
        <taxon>Metazoa</taxon>
        <taxon>Ecdysozoa</taxon>
        <taxon>Nematoda</taxon>
        <taxon>Chromadorea</taxon>
        <taxon>Rhabditida</taxon>
        <taxon>Rhabditina</taxon>
        <taxon>Rhabditomorpha</taxon>
        <taxon>Rhabditoidea</taxon>
        <taxon>Rhabditidae</taxon>
        <taxon>Peloderinae</taxon>
        <taxon>Caenorhabditis</taxon>
    </lineage>
</organism>
<feature type="region of interest" description="Disordered" evidence="1">
    <location>
        <begin position="1"/>
        <end position="45"/>
    </location>
</feature>
<proteinExistence type="predicted"/>
<evidence type="ECO:0000313" key="2">
    <source>
        <dbReference type="EnsemblMetazoa" id="CJA01848b.1"/>
    </source>
</evidence>
<dbReference type="EnsemblMetazoa" id="CJA01848b.1">
    <property type="protein sequence ID" value="CJA01848b.1"/>
    <property type="gene ID" value="WBGene00121052"/>
</dbReference>
<accession>A0A8R1HHI1</accession>
<sequence>MKPPTARKTATKRPTTTISYPKRSASELEEIEEAPPDPRARNRSDEMSVHCLLREIDDKKLITLIGGHPSARSTALILQALRQVNQILFTVKIKLFQQMSVAALDEYSLFVRVLQADGVDSREQMARLVNAMASYTTGRSYFTGEG</sequence>
<dbReference type="AlphaFoldDB" id="A0A8R1HHI1"/>
<reference evidence="3" key="1">
    <citation type="submission" date="2010-08" db="EMBL/GenBank/DDBJ databases">
        <authorList>
            <consortium name="Caenorhabditis japonica Sequencing Consortium"/>
            <person name="Wilson R.K."/>
        </authorList>
    </citation>
    <scope>NUCLEOTIDE SEQUENCE [LARGE SCALE GENOMIC DNA]</scope>
    <source>
        <strain evidence="3">DF5081</strain>
    </source>
</reference>
<protein>
    <submittedName>
        <fullName evidence="2">Uncharacterized protein</fullName>
    </submittedName>
</protein>
<evidence type="ECO:0000256" key="1">
    <source>
        <dbReference type="SAM" id="MobiDB-lite"/>
    </source>
</evidence>
<evidence type="ECO:0000313" key="3">
    <source>
        <dbReference type="Proteomes" id="UP000005237"/>
    </source>
</evidence>
<reference evidence="2" key="2">
    <citation type="submission" date="2022-06" db="UniProtKB">
        <authorList>
            <consortium name="EnsemblMetazoa"/>
        </authorList>
    </citation>
    <scope>IDENTIFICATION</scope>
    <source>
        <strain evidence="2">DF5081</strain>
    </source>
</reference>
<feature type="compositionally biased region" description="Low complexity" evidence="1">
    <location>
        <begin position="1"/>
        <end position="17"/>
    </location>
</feature>
<keyword evidence="3" id="KW-1185">Reference proteome</keyword>
<dbReference type="Proteomes" id="UP000005237">
    <property type="component" value="Unassembled WGS sequence"/>
</dbReference>